<organism evidence="2 3">
    <name type="scientific">Kingdonia uniflora</name>
    <dbReference type="NCBI Taxonomy" id="39325"/>
    <lineage>
        <taxon>Eukaryota</taxon>
        <taxon>Viridiplantae</taxon>
        <taxon>Streptophyta</taxon>
        <taxon>Embryophyta</taxon>
        <taxon>Tracheophyta</taxon>
        <taxon>Spermatophyta</taxon>
        <taxon>Magnoliopsida</taxon>
        <taxon>Ranunculales</taxon>
        <taxon>Circaeasteraceae</taxon>
        <taxon>Kingdonia</taxon>
    </lineage>
</organism>
<protein>
    <submittedName>
        <fullName evidence="2">Uncharacterized protein</fullName>
    </submittedName>
</protein>
<dbReference type="GO" id="GO:0005634">
    <property type="term" value="C:nucleus"/>
    <property type="evidence" value="ECO:0007669"/>
    <property type="project" value="TreeGrafter"/>
</dbReference>
<dbReference type="OrthoDB" id="1715040at2759"/>
<dbReference type="GO" id="GO:0043565">
    <property type="term" value="F:sequence-specific DNA binding"/>
    <property type="evidence" value="ECO:0007669"/>
    <property type="project" value="TreeGrafter"/>
</dbReference>
<dbReference type="EMBL" id="JACGCM010000696">
    <property type="protein sequence ID" value="KAF6168408.1"/>
    <property type="molecule type" value="Genomic_DNA"/>
</dbReference>
<dbReference type="PANTHER" id="PTHR33873">
    <property type="entry name" value="TRANSCRIPTION FACTOR VOZ1"/>
    <property type="match status" value="1"/>
</dbReference>
<feature type="region of interest" description="Disordered" evidence="1">
    <location>
        <begin position="35"/>
        <end position="66"/>
    </location>
</feature>
<accession>A0A7J7NNA3</accession>
<gene>
    <name evidence="2" type="ORF">GIB67_004960</name>
</gene>
<proteinExistence type="predicted"/>
<dbReference type="GO" id="GO:0045893">
    <property type="term" value="P:positive regulation of DNA-templated transcription"/>
    <property type="evidence" value="ECO:0007669"/>
    <property type="project" value="TreeGrafter"/>
</dbReference>
<sequence>MKGSNGGSKAQILKDKTKKRVDDLQGVFTNLQSARKGGCGNREGDELTSVLREPAKPKPKPDVQNFRGGASVFQQNYYVNHTTQDQGFQGIDECHGYSSGMQLMNKLEGVNQLDCNQFDFT</sequence>
<evidence type="ECO:0000313" key="3">
    <source>
        <dbReference type="Proteomes" id="UP000541444"/>
    </source>
</evidence>
<dbReference type="AlphaFoldDB" id="A0A7J7NNA3"/>
<dbReference type="GO" id="GO:0048578">
    <property type="term" value="P:positive regulation of long-day photoperiodism, flowering"/>
    <property type="evidence" value="ECO:0007669"/>
    <property type="project" value="InterPro"/>
</dbReference>
<evidence type="ECO:0000313" key="2">
    <source>
        <dbReference type="EMBL" id="KAF6168408.1"/>
    </source>
</evidence>
<dbReference type="InterPro" id="IPR039277">
    <property type="entry name" value="VOZ1/VOZ2"/>
</dbReference>
<keyword evidence="3" id="KW-1185">Reference proteome</keyword>
<reference evidence="2 3" key="1">
    <citation type="journal article" date="2020" name="IScience">
        <title>Genome Sequencing of the Endangered Kingdonia uniflora (Circaeasteraceae, Ranunculales) Reveals Potential Mechanisms of Evolutionary Specialization.</title>
        <authorList>
            <person name="Sun Y."/>
            <person name="Deng T."/>
            <person name="Zhang A."/>
            <person name="Moore M.J."/>
            <person name="Landis J.B."/>
            <person name="Lin N."/>
            <person name="Zhang H."/>
            <person name="Zhang X."/>
            <person name="Huang J."/>
            <person name="Zhang X."/>
            <person name="Sun H."/>
            <person name="Wang H."/>
        </authorList>
    </citation>
    <scope>NUCLEOTIDE SEQUENCE [LARGE SCALE GENOMIC DNA]</scope>
    <source>
        <strain evidence="2">TB1705</strain>
        <tissue evidence="2">Leaf</tissue>
    </source>
</reference>
<comment type="caution">
    <text evidence="2">The sequence shown here is derived from an EMBL/GenBank/DDBJ whole genome shotgun (WGS) entry which is preliminary data.</text>
</comment>
<dbReference type="PANTHER" id="PTHR33873:SF15">
    <property type="entry name" value="TRANSCRIPTION FACTOR VOZ2"/>
    <property type="match status" value="1"/>
</dbReference>
<evidence type="ECO:0000256" key="1">
    <source>
        <dbReference type="SAM" id="MobiDB-lite"/>
    </source>
</evidence>
<dbReference type="Proteomes" id="UP000541444">
    <property type="component" value="Unassembled WGS sequence"/>
</dbReference>
<name>A0A7J7NNA3_9MAGN</name>